<dbReference type="EMBL" id="AUZX01005873">
    <property type="protein sequence ID" value="EQD66239.1"/>
    <property type="molecule type" value="Genomic_DNA"/>
</dbReference>
<accession>T1CI99</accession>
<gene>
    <name evidence="1" type="ORF">B1A_08212</name>
</gene>
<evidence type="ECO:0000313" key="1">
    <source>
        <dbReference type="EMBL" id="EQD66239.1"/>
    </source>
</evidence>
<feature type="non-terminal residue" evidence="1">
    <location>
        <position position="1"/>
    </location>
</feature>
<reference evidence="1" key="1">
    <citation type="submission" date="2013-08" db="EMBL/GenBank/DDBJ databases">
        <authorList>
            <person name="Mendez C."/>
            <person name="Richter M."/>
            <person name="Ferrer M."/>
            <person name="Sanchez J."/>
        </authorList>
    </citation>
    <scope>NUCLEOTIDE SEQUENCE</scope>
</reference>
<dbReference type="Gene3D" id="3.90.1570.10">
    <property type="entry name" value="tt1808, chain A"/>
    <property type="match status" value="1"/>
</dbReference>
<protein>
    <submittedName>
        <fullName evidence="1">Uncharacterized protein</fullName>
    </submittedName>
</protein>
<proteinExistence type="predicted"/>
<dbReference type="AlphaFoldDB" id="T1CI99"/>
<organism evidence="1">
    <name type="scientific">mine drainage metagenome</name>
    <dbReference type="NCBI Taxonomy" id="410659"/>
    <lineage>
        <taxon>unclassified sequences</taxon>
        <taxon>metagenomes</taxon>
        <taxon>ecological metagenomes</taxon>
    </lineage>
</organism>
<comment type="caution">
    <text evidence="1">The sequence shown here is derived from an EMBL/GenBank/DDBJ whole genome shotgun (WGS) entry which is preliminary data.</text>
</comment>
<dbReference type="InterPro" id="IPR012296">
    <property type="entry name" value="Nuclease_put_TT1808"/>
</dbReference>
<sequence length="87" mass="10305">LQHIVRRYILLVKEYGMATATRVPLEVYLHSSYEPDAEFVDGEIEERPMGEYDHAAWQQAICYWFQQHAKDWSIRVKPELRVQVAPT</sequence>
<feature type="non-terminal residue" evidence="1">
    <location>
        <position position="87"/>
    </location>
</feature>
<name>T1CI99_9ZZZZ</name>
<reference evidence="1" key="2">
    <citation type="journal article" date="2014" name="ISME J.">
        <title>Microbial stratification in low pH oxic and suboxic macroscopic growths along an acid mine drainage.</title>
        <authorList>
            <person name="Mendez-Garcia C."/>
            <person name="Mesa V."/>
            <person name="Sprenger R.R."/>
            <person name="Richter M."/>
            <person name="Diez M.S."/>
            <person name="Solano J."/>
            <person name="Bargiela R."/>
            <person name="Golyshina O.V."/>
            <person name="Manteca A."/>
            <person name="Ramos J.L."/>
            <person name="Gallego J.R."/>
            <person name="Llorente I."/>
            <person name="Martins Dos Santos V.A."/>
            <person name="Jensen O.N."/>
            <person name="Pelaez A.I."/>
            <person name="Sanchez J."/>
            <person name="Ferrer M."/>
        </authorList>
    </citation>
    <scope>NUCLEOTIDE SEQUENCE</scope>
</reference>